<accession>A0A8J6PQL2</accession>
<gene>
    <name evidence="1" type="ORF">ICJ85_01270</name>
</gene>
<dbReference type="Pfam" id="PF20449">
    <property type="entry name" value="DUF6706"/>
    <property type="match status" value="1"/>
</dbReference>
<reference evidence="1 2" key="1">
    <citation type="journal article" date="2018" name="J. Microbiol.">
        <title>Aestuariibaculum marinum sp. nov., a marine bacterium isolated from seawater in South Korea.</title>
        <authorList>
            <person name="Choi J."/>
            <person name="Lee D."/>
            <person name="Jang J.H."/>
            <person name="Cha S."/>
            <person name="Seo T."/>
        </authorList>
    </citation>
    <scope>NUCLEOTIDE SEQUENCE [LARGE SCALE GENOMIC DNA]</scope>
    <source>
        <strain evidence="1 2">IP7</strain>
    </source>
</reference>
<dbReference type="InterPro" id="IPR046552">
    <property type="entry name" value="DUF6706"/>
</dbReference>
<protein>
    <submittedName>
        <fullName evidence="1">Uncharacterized protein</fullName>
    </submittedName>
</protein>
<name>A0A8J6PQL2_9FLAO</name>
<sequence length="93" mass="10229">MSTIQYALDSRSVDGAATYDSSSLKNVELVSADMYSDMALLPEFKEGQLSMKYDSEALKKRALSIYLKYDDPKAEELQPKPINVGVTDASDVA</sequence>
<evidence type="ECO:0000313" key="1">
    <source>
        <dbReference type="EMBL" id="MBD0822637.1"/>
    </source>
</evidence>
<proteinExistence type="predicted"/>
<dbReference type="Proteomes" id="UP000621516">
    <property type="component" value="Unassembled WGS sequence"/>
</dbReference>
<comment type="caution">
    <text evidence="1">The sequence shown here is derived from an EMBL/GenBank/DDBJ whole genome shotgun (WGS) entry which is preliminary data.</text>
</comment>
<dbReference type="AlphaFoldDB" id="A0A8J6PQL2"/>
<dbReference type="EMBL" id="JACVXD010000001">
    <property type="protein sequence ID" value="MBD0822637.1"/>
    <property type="molecule type" value="Genomic_DNA"/>
</dbReference>
<organism evidence="1 2">
    <name type="scientific">Aestuariibaculum marinum</name>
    <dbReference type="NCBI Taxonomy" id="2683592"/>
    <lineage>
        <taxon>Bacteria</taxon>
        <taxon>Pseudomonadati</taxon>
        <taxon>Bacteroidota</taxon>
        <taxon>Flavobacteriia</taxon>
        <taxon>Flavobacteriales</taxon>
        <taxon>Flavobacteriaceae</taxon>
    </lineage>
</organism>
<keyword evidence="2" id="KW-1185">Reference proteome</keyword>
<evidence type="ECO:0000313" key="2">
    <source>
        <dbReference type="Proteomes" id="UP000621516"/>
    </source>
</evidence>